<dbReference type="SUPFAM" id="SSF103473">
    <property type="entry name" value="MFS general substrate transporter"/>
    <property type="match status" value="1"/>
</dbReference>
<dbReference type="InterPro" id="IPR051788">
    <property type="entry name" value="MFS_Transporter"/>
</dbReference>
<keyword evidence="2 6" id="KW-0812">Transmembrane</keyword>
<evidence type="ECO:0000313" key="8">
    <source>
        <dbReference type="Proteomes" id="UP000422736"/>
    </source>
</evidence>
<feature type="transmembrane region" description="Helical" evidence="6">
    <location>
        <begin position="551"/>
        <end position="571"/>
    </location>
</feature>
<evidence type="ECO:0000256" key="4">
    <source>
        <dbReference type="ARBA" id="ARBA00023136"/>
    </source>
</evidence>
<evidence type="ECO:0000256" key="2">
    <source>
        <dbReference type="ARBA" id="ARBA00022692"/>
    </source>
</evidence>
<feature type="compositionally biased region" description="Basic and acidic residues" evidence="5">
    <location>
        <begin position="129"/>
        <end position="140"/>
    </location>
</feature>
<name>A0ABX6EV85_KLUMA</name>
<dbReference type="Pfam" id="PF07690">
    <property type="entry name" value="MFS_1"/>
    <property type="match status" value="2"/>
</dbReference>
<sequence length="588" mass="64884">MVEIGSSSSSDSGSNVKRRPSSSNAFKEGSSLKMPDRVSTTGADWQLDMIPSSEGNTPGYELANNPLEAAAAALSAQGPRTMHKYSSSSGSTENLVEKESPGALNEKQGSAGNGPASNVYVEEHELVFNPHEHDNARTRENTGQPDSEEFDTEEYQRLFEASRLNWRDPPMNKYRIIACCIWTFTAGLSDAAPGALIPTMEEYYNISYAVVSMIWMSCAIGYIIVALSTPLIGRVVPKHYMTSVGIVFQILAYAIISTGTKFIGICVAFFSNGMGLALGLTQYNVFLSSFTNASTCLALMHGFYGVGALVAPLIAQSMLNKGYSWNRYYFILLGFSIFNFFNVYITYRNTPTDLAKYEEADAHRIEMEQLQIQHEKGDSYRKTSDFLDSIRDYRTWLLCGFVFFYQGGEVSLGGWMVTFLLDERHGDPSATGYVASGYWGGLTLGRFILTTYMHAHLGGRRSILVLTETIAALVLISWLVPNLYVSAVCGAISGVFIGPIYPLMIALVSHPKILPRKILTQSLLIMTSMGSSGGAILPLVVGLISDHTGTWVLFPIVLILFHLMILCWLLLPNVENTTGQSFWRKYIW</sequence>
<feature type="transmembrane region" description="Helical" evidence="6">
    <location>
        <begin position="461"/>
        <end position="479"/>
    </location>
</feature>
<feature type="transmembrane region" description="Helical" evidence="6">
    <location>
        <begin position="176"/>
        <end position="197"/>
    </location>
</feature>
<feature type="region of interest" description="Disordered" evidence="5">
    <location>
        <begin position="129"/>
        <end position="151"/>
    </location>
</feature>
<feature type="compositionally biased region" description="Polar residues" evidence="5">
    <location>
        <begin position="84"/>
        <end position="94"/>
    </location>
</feature>
<feature type="transmembrane region" description="Helical" evidence="6">
    <location>
        <begin position="522"/>
        <end position="545"/>
    </location>
</feature>
<evidence type="ECO:0000313" key="7">
    <source>
        <dbReference type="EMBL" id="QGN15541.1"/>
    </source>
</evidence>
<comment type="subcellular location">
    <subcellularLocation>
        <location evidence="1">Membrane</location>
        <topology evidence="1">Multi-pass membrane protein</topology>
    </subcellularLocation>
</comment>
<keyword evidence="4 6" id="KW-0472">Membrane</keyword>
<evidence type="ECO:0000256" key="5">
    <source>
        <dbReference type="SAM" id="MobiDB-lite"/>
    </source>
</evidence>
<evidence type="ECO:0000256" key="1">
    <source>
        <dbReference type="ARBA" id="ARBA00004141"/>
    </source>
</evidence>
<proteinExistence type="predicted"/>
<feature type="transmembrane region" description="Helical" evidence="6">
    <location>
        <begin position="293"/>
        <end position="315"/>
    </location>
</feature>
<feature type="transmembrane region" description="Helical" evidence="6">
    <location>
        <begin position="203"/>
        <end position="227"/>
    </location>
</feature>
<gene>
    <name evidence="7" type="primary">BSC6</name>
    <name evidence="7" type="ORF">FIM1_2232</name>
</gene>
<protein>
    <submittedName>
        <fullName evidence="7">Protein BSC6</fullName>
    </submittedName>
</protein>
<dbReference type="PANTHER" id="PTHR23514">
    <property type="entry name" value="BYPASS OF STOP CODON PROTEIN 6"/>
    <property type="match status" value="1"/>
</dbReference>
<feature type="transmembrane region" description="Helical" evidence="6">
    <location>
        <begin position="430"/>
        <end position="449"/>
    </location>
</feature>
<reference evidence="7 8" key="1">
    <citation type="submission" date="2016-03" db="EMBL/GenBank/DDBJ databases">
        <title>How can Kluyveromyces marxianus grow so fast - potential evolutionary course in Saccharomyces Complex revealed by comparative genomics.</title>
        <authorList>
            <person name="Mo W."/>
            <person name="Lu W."/>
            <person name="Yang X."/>
            <person name="Qi J."/>
            <person name="Lv H."/>
        </authorList>
    </citation>
    <scope>NUCLEOTIDE SEQUENCE [LARGE SCALE GENOMIC DNA]</scope>
    <source>
        <strain evidence="7 8">FIM1</strain>
    </source>
</reference>
<evidence type="ECO:0000256" key="6">
    <source>
        <dbReference type="SAM" id="Phobius"/>
    </source>
</evidence>
<feature type="region of interest" description="Disordered" evidence="5">
    <location>
        <begin position="1"/>
        <end position="116"/>
    </location>
</feature>
<dbReference type="InterPro" id="IPR011701">
    <property type="entry name" value="MFS"/>
</dbReference>
<keyword evidence="8" id="KW-1185">Reference proteome</keyword>
<dbReference type="PANTHER" id="PTHR23514:SF6">
    <property type="entry name" value="MAJOR FACILITATOR SUPERFAMILY (MFS) PROFILE DOMAIN-CONTAINING PROTEIN"/>
    <property type="match status" value="1"/>
</dbReference>
<feature type="transmembrane region" description="Helical" evidence="6">
    <location>
        <begin position="262"/>
        <end position="281"/>
    </location>
</feature>
<feature type="transmembrane region" description="Helical" evidence="6">
    <location>
        <begin position="327"/>
        <end position="347"/>
    </location>
</feature>
<feature type="compositionally biased region" description="Low complexity" evidence="5">
    <location>
        <begin position="1"/>
        <end position="14"/>
    </location>
</feature>
<dbReference type="Gene3D" id="1.20.1250.20">
    <property type="entry name" value="MFS general substrate transporter like domains"/>
    <property type="match status" value="2"/>
</dbReference>
<evidence type="ECO:0000256" key="3">
    <source>
        <dbReference type="ARBA" id="ARBA00022989"/>
    </source>
</evidence>
<feature type="transmembrane region" description="Helical" evidence="6">
    <location>
        <begin position="485"/>
        <end position="510"/>
    </location>
</feature>
<dbReference type="InterPro" id="IPR036259">
    <property type="entry name" value="MFS_trans_sf"/>
</dbReference>
<dbReference type="Proteomes" id="UP000422736">
    <property type="component" value="Chromosome 3"/>
</dbReference>
<feature type="transmembrane region" description="Helical" evidence="6">
    <location>
        <begin position="239"/>
        <end position="256"/>
    </location>
</feature>
<feature type="compositionally biased region" description="Low complexity" evidence="5">
    <location>
        <begin position="61"/>
        <end position="76"/>
    </location>
</feature>
<dbReference type="EMBL" id="CP015056">
    <property type="protein sequence ID" value="QGN15541.1"/>
    <property type="molecule type" value="Genomic_DNA"/>
</dbReference>
<organism evidence="7 8">
    <name type="scientific">Kluyveromyces marxianus</name>
    <name type="common">Yeast</name>
    <name type="synonym">Candida kefyr</name>
    <dbReference type="NCBI Taxonomy" id="4911"/>
    <lineage>
        <taxon>Eukaryota</taxon>
        <taxon>Fungi</taxon>
        <taxon>Dikarya</taxon>
        <taxon>Ascomycota</taxon>
        <taxon>Saccharomycotina</taxon>
        <taxon>Saccharomycetes</taxon>
        <taxon>Saccharomycetales</taxon>
        <taxon>Saccharomycetaceae</taxon>
        <taxon>Kluyveromyces</taxon>
    </lineage>
</organism>
<feature type="transmembrane region" description="Helical" evidence="6">
    <location>
        <begin position="396"/>
        <end position="418"/>
    </location>
</feature>
<accession>A0ABX6EV85</accession>
<keyword evidence="3 6" id="KW-1133">Transmembrane helix</keyword>